<dbReference type="CDD" id="cd17906">
    <property type="entry name" value="CheX"/>
    <property type="match status" value="1"/>
</dbReference>
<organism evidence="3 4">
    <name type="scientific">Candidatus Magnetominusculus xianensis</name>
    <dbReference type="NCBI Taxonomy" id="1748249"/>
    <lineage>
        <taxon>Bacteria</taxon>
        <taxon>Pseudomonadati</taxon>
        <taxon>Nitrospirota</taxon>
        <taxon>Nitrospiria</taxon>
        <taxon>Nitrospirales</taxon>
        <taxon>Nitrospiraceae</taxon>
        <taxon>Candidatus Magnetominusculus</taxon>
    </lineage>
</organism>
<accession>A0ABR5SET3</accession>
<reference evidence="3 4" key="1">
    <citation type="submission" date="2015-11" db="EMBL/GenBank/DDBJ databases">
        <authorList>
            <person name="Lin W."/>
        </authorList>
    </citation>
    <scope>NUCLEOTIDE SEQUENCE [LARGE SCALE GENOMIC DNA]</scope>
    <source>
        <strain evidence="3 4">HCH-1</strain>
    </source>
</reference>
<dbReference type="RefSeq" id="WP_085052459.1">
    <property type="nucleotide sequence ID" value="NZ_LNQR01000066.1"/>
</dbReference>
<dbReference type="InterPro" id="IPR038756">
    <property type="entry name" value="CheX-like"/>
</dbReference>
<evidence type="ECO:0000256" key="1">
    <source>
        <dbReference type="ARBA" id="ARBA00022500"/>
    </source>
</evidence>
<evidence type="ECO:0000313" key="4">
    <source>
        <dbReference type="Proteomes" id="UP000060487"/>
    </source>
</evidence>
<protein>
    <submittedName>
        <fullName evidence="3">Chemotaxis protein CheX</fullName>
    </submittedName>
</protein>
<dbReference type="Gene3D" id="3.40.1550.10">
    <property type="entry name" value="CheC-like"/>
    <property type="match status" value="1"/>
</dbReference>
<dbReference type="PANTHER" id="PTHR39452:SF1">
    <property type="entry name" value="CHEY-P PHOSPHATASE CHEX"/>
    <property type="match status" value="1"/>
</dbReference>
<sequence length="158" mass="17004">MNYEFINPFIETTVNVIQTMAQTVATPGQPVVKTDRMARGEVSGIIGMAGEQAKGSMSITFSEPAILDIASKMLGENVEVLDETAADAVGEITNIITGGTKKLLIEKGYKFELASPSVIIGKNHMIMHQTKAPVVLLPFSTSAGDFFVEICFNNLSFD</sequence>
<name>A0ABR5SET3_9BACT</name>
<evidence type="ECO:0000259" key="2">
    <source>
        <dbReference type="Pfam" id="PF13690"/>
    </source>
</evidence>
<dbReference type="Pfam" id="PF13690">
    <property type="entry name" value="CheX"/>
    <property type="match status" value="1"/>
</dbReference>
<proteinExistence type="predicted"/>
<dbReference type="PANTHER" id="PTHR39452">
    <property type="entry name" value="CHEY-P PHOSPHATASE CHEX"/>
    <property type="match status" value="1"/>
</dbReference>
<dbReference type="InterPro" id="IPR028976">
    <property type="entry name" value="CheC-like_sf"/>
</dbReference>
<comment type="caution">
    <text evidence="3">The sequence shown here is derived from an EMBL/GenBank/DDBJ whole genome shotgun (WGS) entry which is preliminary data.</text>
</comment>
<gene>
    <name evidence="3" type="ORF">ASN18_1848</name>
</gene>
<dbReference type="EMBL" id="LNQR01000066">
    <property type="protein sequence ID" value="KWT85030.1"/>
    <property type="molecule type" value="Genomic_DNA"/>
</dbReference>
<dbReference type="InterPro" id="IPR028051">
    <property type="entry name" value="CheX-like_dom"/>
</dbReference>
<dbReference type="SUPFAM" id="SSF103039">
    <property type="entry name" value="CheC-like"/>
    <property type="match status" value="1"/>
</dbReference>
<feature type="domain" description="Chemotaxis phosphatase CheX-like" evidence="2">
    <location>
        <begin position="42"/>
        <end position="140"/>
    </location>
</feature>
<dbReference type="Proteomes" id="UP000060487">
    <property type="component" value="Unassembled WGS sequence"/>
</dbReference>
<keyword evidence="4" id="KW-1185">Reference proteome</keyword>
<keyword evidence="1" id="KW-0145">Chemotaxis</keyword>
<evidence type="ECO:0000313" key="3">
    <source>
        <dbReference type="EMBL" id="KWT85030.1"/>
    </source>
</evidence>